<dbReference type="InterPro" id="IPR000847">
    <property type="entry name" value="LysR_HTH_N"/>
</dbReference>
<dbReference type="InterPro" id="IPR005119">
    <property type="entry name" value="LysR_subst-bd"/>
</dbReference>
<keyword evidence="7" id="KW-1185">Reference proteome</keyword>
<dbReference type="CDD" id="cd08414">
    <property type="entry name" value="PBP2_LTTR_aromatics_like"/>
    <property type="match status" value="1"/>
</dbReference>
<feature type="domain" description="HTH lysR-type" evidence="5">
    <location>
        <begin position="1"/>
        <end position="58"/>
    </location>
</feature>
<dbReference type="Gene3D" id="1.10.10.10">
    <property type="entry name" value="Winged helix-like DNA-binding domain superfamily/Winged helix DNA-binding domain"/>
    <property type="match status" value="1"/>
</dbReference>
<comment type="similarity">
    <text evidence="1">Belongs to the LysR transcriptional regulatory family.</text>
</comment>
<protein>
    <submittedName>
        <fullName evidence="6">DNA-binding transcriptional LysR family regulator</fullName>
    </submittedName>
</protein>
<dbReference type="Pfam" id="PF03466">
    <property type="entry name" value="LysR_substrate"/>
    <property type="match status" value="1"/>
</dbReference>
<comment type="caution">
    <text evidence="6">The sequence shown here is derived from an EMBL/GenBank/DDBJ whole genome shotgun (WGS) entry which is preliminary data.</text>
</comment>
<dbReference type="FunFam" id="1.10.10.10:FF:000001">
    <property type="entry name" value="LysR family transcriptional regulator"/>
    <property type="match status" value="1"/>
</dbReference>
<evidence type="ECO:0000313" key="6">
    <source>
        <dbReference type="EMBL" id="NYI09438.1"/>
    </source>
</evidence>
<keyword evidence="4" id="KW-0804">Transcription</keyword>
<evidence type="ECO:0000256" key="4">
    <source>
        <dbReference type="ARBA" id="ARBA00023163"/>
    </source>
</evidence>
<dbReference type="GO" id="GO:0032993">
    <property type="term" value="C:protein-DNA complex"/>
    <property type="evidence" value="ECO:0007669"/>
    <property type="project" value="TreeGrafter"/>
</dbReference>
<dbReference type="PANTHER" id="PTHR30346">
    <property type="entry name" value="TRANSCRIPTIONAL DUAL REGULATOR HCAR-RELATED"/>
    <property type="match status" value="1"/>
</dbReference>
<dbReference type="PANTHER" id="PTHR30346:SF0">
    <property type="entry name" value="HCA OPERON TRANSCRIPTIONAL ACTIVATOR HCAR"/>
    <property type="match status" value="1"/>
</dbReference>
<keyword evidence="3 6" id="KW-0238">DNA-binding</keyword>
<dbReference type="GO" id="GO:0003700">
    <property type="term" value="F:DNA-binding transcription factor activity"/>
    <property type="evidence" value="ECO:0007669"/>
    <property type="project" value="InterPro"/>
</dbReference>
<proteinExistence type="inferred from homology"/>
<dbReference type="AlphaFoldDB" id="A0A7Y9YC25"/>
<evidence type="ECO:0000313" key="7">
    <source>
        <dbReference type="Proteomes" id="UP000537326"/>
    </source>
</evidence>
<keyword evidence="2" id="KW-0805">Transcription regulation</keyword>
<accession>A0A7Y9YC25</accession>
<dbReference type="SUPFAM" id="SSF46785">
    <property type="entry name" value="Winged helix' DNA-binding domain"/>
    <property type="match status" value="1"/>
</dbReference>
<sequence length="306" mass="32803">MELRHLRYFTAVAETCHFGQAAERLLIAQPALSQAIRSLESELGVTLLNRTTRHVALTPAGEFFLEESRRILAAVEDSMRGVRRLADGKHGLVRLGTVGTAAISHLPHVVRTLRRELPNIAIDVRGDFLTPELCEGLRTGAIDIALLRPPVVGDGVATHLIEEEPLILALPLDHRLVGHSAPQLIDLRNEDFIGYAGRDSAVNHAILRACRAAGFVPDRAHEAPGTAVLLSLVAAGMGIALVPASARAFPLAGVRFRDIADAGSIELTLGWRAEEPRPVVSAVVGVLAADHELACLSSSFIDEVSL</sequence>
<evidence type="ECO:0000256" key="2">
    <source>
        <dbReference type="ARBA" id="ARBA00023015"/>
    </source>
</evidence>
<dbReference type="InterPro" id="IPR036390">
    <property type="entry name" value="WH_DNA-bd_sf"/>
</dbReference>
<reference evidence="6 7" key="1">
    <citation type="submission" date="2020-07" db="EMBL/GenBank/DDBJ databases">
        <title>Sequencing the genomes of 1000 actinobacteria strains.</title>
        <authorList>
            <person name="Klenk H.-P."/>
        </authorList>
    </citation>
    <scope>NUCLEOTIDE SEQUENCE [LARGE SCALE GENOMIC DNA]</scope>
    <source>
        <strain evidence="6 7">DSM 18248</strain>
    </source>
</reference>
<dbReference type="SUPFAM" id="SSF53850">
    <property type="entry name" value="Periplasmic binding protein-like II"/>
    <property type="match status" value="1"/>
</dbReference>
<dbReference type="Pfam" id="PF00126">
    <property type="entry name" value="HTH_1"/>
    <property type="match status" value="1"/>
</dbReference>
<dbReference type="GO" id="GO:0003677">
    <property type="term" value="F:DNA binding"/>
    <property type="evidence" value="ECO:0007669"/>
    <property type="project" value="UniProtKB-KW"/>
</dbReference>
<dbReference type="Gene3D" id="3.40.190.10">
    <property type="entry name" value="Periplasmic binding protein-like II"/>
    <property type="match status" value="2"/>
</dbReference>
<dbReference type="PROSITE" id="PS50931">
    <property type="entry name" value="HTH_LYSR"/>
    <property type="match status" value="1"/>
</dbReference>
<gene>
    <name evidence="6" type="ORF">BKA05_000953</name>
</gene>
<dbReference type="PRINTS" id="PR00039">
    <property type="entry name" value="HTHLYSR"/>
</dbReference>
<evidence type="ECO:0000256" key="1">
    <source>
        <dbReference type="ARBA" id="ARBA00009437"/>
    </source>
</evidence>
<evidence type="ECO:0000256" key="3">
    <source>
        <dbReference type="ARBA" id="ARBA00023125"/>
    </source>
</evidence>
<dbReference type="Proteomes" id="UP000537326">
    <property type="component" value="Unassembled WGS sequence"/>
</dbReference>
<dbReference type="EMBL" id="JACBZI010000001">
    <property type="protein sequence ID" value="NYI09438.1"/>
    <property type="molecule type" value="Genomic_DNA"/>
</dbReference>
<dbReference type="InterPro" id="IPR036388">
    <property type="entry name" value="WH-like_DNA-bd_sf"/>
</dbReference>
<dbReference type="RefSeq" id="WP_179530418.1">
    <property type="nucleotide sequence ID" value="NZ_BAAAPP010000012.1"/>
</dbReference>
<organism evidence="6 7">
    <name type="scientific">Nocardioides marinus</name>
    <dbReference type="NCBI Taxonomy" id="374514"/>
    <lineage>
        <taxon>Bacteria</taxon>
        <taxon>Bacillati</taxon>
        <taxon>Actinomycetota</taxon>
        <taxon>Actinomycetes</taxon>
        <taxon>Propionibacteriales</taxon>
        <taxon>Nocardioidaceae</taxon>
        <taxon>Nocardioides</taxon>
    </lineage>
</organism>
<evidence type="ECO:0000259" key="5">
    <source>
        <dbReference type="PROSITE" id="PS50931"/>
    </source>
</evidence>
<name>A0A7Y9YC25_9ACTN</name>